<name>A0A1X0YAG4_9BACT</name>
<evidence type="ECO:0000313" key="1">
    <source>
        <dbReference type="EMBL" id="ORJ62092.1"/>
    </source>
</evidence>
<dbReference type="EMBL" id="NAAD01000004">
    <property type="protein sequence ID" value="ORJ62092.1"/>
    <property type="molecule type" value="Genomic_DNA"/>
</dbReference>
<dbReference type="SUPFAM" id="SSF53448">
    <property type="entry name" value="Nucleotide-diphospho-sugar transferases"/>
    <property type="match status" value="1"/>
</dbReference>
<organism evidence="1 2">
    <name type="scientific">Geothermobacter hydrogeniphilus</name>
    <dbReference type="NCBI Taxonomy" id="1969733"/>
    <lineage>
        <taxon>Bacteria</taxon>
        <taxon>Pseudomonadati</taxon>
        <taxon>Thermodesulfobacteriota</taxon>
        <taxon>Desulfuromonadia</taxon>
        <taxon>Desulfuromonadales</taxon>
        <taxon>Geothermobacteraceae</taxon>
        <taxon>Geothermobacter</taxon>
    </lineage>
</organism>
<dbReference type="InterPro" id="IPR029044">
    <property type="entry name" value="Nucleotide-diphossugar_trans"/>
</dbReference>
<sequence>MRRRLANYRRRLLDGPWQLQGCTAGDFAGAVVIPACGERQSLPLTLAALAANPVEDLRRWLVVVVVNQPPQAAPSLLAENLQTLAWLEAGGAPSSLRLAWVDAARPGQMLPEKDAGVGLARKLGCDLALPRLRPDGSGLLAWLDADTLVDNNYLAALETHFATHAQGGTTLPFAHQPADSPATRQAIDRYELYLRHYVYGLHLAGSPYAYHSIGSTIACRAAAYLAIGGMNRRRAGEDFYFLQQLAKTCGVHPLAGTLVRPSARRSQRVPFGTGEKVARLAAGEAAVSFYPAENFRILKTWLQIVSRHSAADASELLDRIAIRSDSAAEFLRDAGFPDLWPKLVARNRSPERLLRAFHGWFDALKTLRLIRHLGSFSADDETSGLVAELITWGNGSAPREIERQLALLQRLQGVVSGGTREQSCAMLCSVANRERI</sequence>
<proteinExistence type="predicted"/>
<dbReference type="Proteomes" id="UP000193136">
    <property type="component" value="Unassembled WGS sequence"/>
</dbReference>
<keyword evidence="2" id="KW-1185">Reference proteome</keyword>
<dbReference type="RefSeq" id="WP_085009646.1">
    <property type="nucleotide sequence ID" value="NZ_NAAD01000004.1"/>
</dbReference>
<dbReference type="Gene3D" id="3.90.550.10">
    <property type="entry name" value="Spore Coat Polysaccharide Biosynthesis Protein SpsA, Chain A"/>
    <property type="match status" value="1"/>
</dbReference>
<dbReference type="OrthoDB" id="5391853at2"/>
<accession>A0A1X0YAG4</accession>
<evidence type="ECO:0000313" key="2">
    <source>
        <dbReference type="Proteomes" id="UP000193136"/>
    </source>
</evidence>
<gene>
    <name evidence="1" type="ORF">B5V00_04900</name>
</gene>
<protein>
    <recommendedName>
        <fullName evidence="3">Glycosyl transferase family 2</fullName>
    </recommendedName>
</protein>
<dbReference type="STRING" id="1969733.B5V00_04900"/>
<comment type="caution">
    <text evidence="1">The sequence shown here is derived from an EMBL/GenBank/DDBJ whole genome shotgun (WGS) entry which is preliminary data.</text>
</comment>
<reference evidence="1 2" key="1">
    <citation type="submission" date="2017-03" db="EMBL/GenBank/DDBJ databases">
        <title>Genome sequence of Geothermobacter sp. EPR-M, Deep-Sea Iron Reducer.</title>
        <authorList>
            <person name="Tully B."/>
            <person name="Savalia P."/>
            <person name="Abuyen K."/>
            <person name="Baughan C."/>
            <person name="Romero E."/>
            <person name="Ronkowski C."/>
            <person name="Torres B."/>
            <person name="Tremblay J."/>
            <person name="Trujillo A."/>
            <person name="Tyler M."/>
            <person name="Perez-Rodriguez I."/>
            <person name="Amend J."/>
        </authorList>
    </citation>
    <scope>NUCLEOTIDE SEQUENCE [LARGE SCALE GENOMIC DNA]</scope>
    <source>
        <strain evidence="1 2">EPR-M</strain>
    </source>
</reference>
<evidence type="ECO:0008006" key="3">
    <source>
        <dbReference type="Google" id="ProtNLM"/>
    </source>
</evidence>
<dbReference type="AlphaFoldDB" id="A0A1X0YAG4"/>